<dbReference type="GeneID" id="67526599"/>
<dbReference type="EMBL" id="VDEM01000007">
    <property type="protein sequence ID" value="KAF0825097.1"/>
    <property type="molecule type" value="Genomic_DNA"/>
</dbReference>
<proteinExistence type="predicted"/>
<dbReference type="OrthoDB" id="2937972at2"/>
<evidence type="ECO:0000313" key="2">
    <source>
        <dbReference type="Proteomes" id="UP000465778"/>
    </source>
</evidence>
<reference evidence="1 2" key="1">
    <citation type="journal article" date="2020" name="G3 (Bethesda)">
        <title>Whole Genome Sequencing and Comparative Genomics of Two Nematicidal Bacillus Strains Reveals a Wide Range of Possible Virulence Factors.</title>
        <authorList>
            <person name="Susic N."/>
            <person name="Janezic S."/>
            <person name="Rupnik M."/>
            <person name="Geric Stare B."/>
        </authorList>
    </citation>
    <scope>NUCLEOTIDE SEQUENCE [LARGE SCALE GENOMIC DNA]</scope>
    <source>
        <strain evidence="1 2">I-1582</strain>
    </source>
</reference>
<accession>A0A380Y3Z7</accession>
<sequence>MSTIDILKKELGLLTGEMNRCKNAKIKKQILNDIRLIQSAIQNLL</sequence>
<dbReference type="Proteomes" id="UP000465778">
    <property type="component" value="Unassembled WGS sequence"/>
</dbReference>
<organism evidence="1 2">
    <name type="scientific">Cytobacillus firmus</name>
    <name type="common">Bacillus firmus</name>
    <dbReference type="NCBI Taxonomy" id="1399"/>
    <lineage>
        <taxon>Bacteria</taxon>
        <taxon>Bacillati</taxon>
        <taxon>Bacillota</taxon>
        <taxon>Bacilli</taxon>
        <taxon>Bacillales</taxon>
        <taxon>Bacillaceae</taxon>
        <taxon>Cytobacillus</taxon>
    </lineage>
</organism>
<comment type="caution">
    <text evidence="1">The sequence shown here is derived from an EMBL/GenBank/DDBJ whole genome shotgun (WGS) entry which is preliminary data.</text>
</comment>
<protein>
    <submittedName>
        <fullName evidence="1">Uncharacterized protein</fullName>
    </submittedName>
</protein>
<dbReference type="RefSeq" id="WP_156478339.1">
    <property type="nucleotide sequence ID" value="NZ_JABVDD010000007.1"/>
</dbReference>
<dbReference type="AlphaFoldDB" id="A0A380Y3Z7"/>
<name>A0A380Y3Z7_CYTFI</name>
<gene>
    <name evidence="1" type="ORF">KIS1582_1110</name>
</gene>
<evidence type="ECO:0000313" key="1">
    <source>
        <dbReference type="EMBL" id="KAF0825097.1"/>
    </source>
</evidence>